<sequence length="165" mass="19358">MNIFTHRGVWDEHSRQSPILRFLEKYQHHIDSIDIRSTPWSKFYSCDAIFHNTRGDVWISGSHIWRKIAALFEPFDRIFHEVIELRVIPEEDGKYVAYTEFLTHFRLKGDKNEVTAPRFFVFIVGAAEDGEGTDGLVIHELSVFWDTGILTRHIEGNKKKLERKG</sequence>
<name>A0A194XDP4_MOLSC</name>
<dbReference type="GeneID" id="28824566"/>
<dbReference type="EMBL" id="KQ947413">
    <property type="protein sequence ID" value="KUJ18305.1"/>
    <property type="molecule type" value="Genomic_DNA"/>
</dbReference>
<dbReference type="InParanoid" id="A0A194XDP4"/>
<dbReference type="OrthoDB" id="4971611at2759"/>
<organism evidence="1 2">
    <name type="scientific">Mollisia scopiformis</name>
    <name type="common">Conifer needle endophyte fungus</name>
    <name type="synonym">Phialocephala scopiformis</name>
    <dbReference type="NCBI Taxonomy" id="149040"/>
    <lineage>
        <taxon>Eukaryota</taxon>
        <taxon>Fungi</taxon>
        <taxon>Dikarya</taxon>
        <taxon>Ascomycota</taxon>
        <taxon>Pezizomycotina</taxon>
        <taxon>Leotiomycetes</taxon>
        <taxon>Helotiales</taxon>
        <taxon>Mollisiaceae</taxon>
        <taxon>Mollisia</taxon>
    </lineage>
</organism>
<reference evidence="1 2" key="1">
    <citation type="submission" date="2015-10" db="EMBL/GenBank/DDBJ databases">
        <title>Full genome of DAOMC 229536 Phialocephala scopiformis, a fungal endophyte of spruce producing the potent anti-insectan compound rugulosin.</title>
        <authorList>
            <consortium name="DOE Joint Genome Institute"/>
            <person name="Walker A.K."/>
            <person name="Frasz S.L."/>
            <person name="Seifert K.A."/>
            <person name="Miller J.D."/>
            <person name="Mondo S.J."/>
            <person name="Labutti K."/>
            <person name="Lipzen A."/>
            <person name="Dockter R."/>
            <person name="Kennedy M."/>
            <person name="Grigoriev I.V."/>
            <person name="Spatafora J.W."/>
        </authorList>
    </citation>
    <scope>NUCLEOTIDE SEQUENCE [LARGE SCALE GENOMIC DNA]</scope>
    <source>
        <strain evidence="1 2">CBS 120377</strain>
    </source>
</reference>
<gene>
    <name evidence="1" type="ORF">LY89DRAFT_684228</name>
</gene>
<dbReference type="InterPro" id="IPR032710">
    <property type="entry name" value="NTF2-like_dom_sf"/>
</dbReference>
<dbReference type="SUPFAM" id="SSF54427">
    <property type="entry name" value="NTF2-like"/>
    <property type="match status" value="1"/>
</dbReference>
<protein>
    <recommendedName>
        <fullName evidence="3">SnoaL-like domain-containing protein</fullName>
    </recommendedName>
</protein>
<dbReference type="AlphaFoldDB" id="A0A194XDP4"/>
<evidence type="ECO:0000313" key="1">
    <source>
        <dbReference type="EMBL" id="KUJ18305.1"/>
    </source>
</evidence>
<accession>A0A194XDP4</accession>
<dbReference type="RefSeq" id="XP_018072660.1">
    <property type="nucleotide sequence ID" value="XM_018214840.1"/>
</dbReference>
<dbReference type="Proteomes" id="UP000070700">
    <property type="component" value="Unassembled WGS sequence"/>
</dbReference>
<evidence type="ECO:0008006" key="3">
    <source>
        <dbReference type="Google" id="ProtNLM"/>
    </source>
</evidence>
<dbReference type="KEGG" id="psco:LY89DRAFT_684228"/>
<keyword evidence="2" id="KW-1185">Reference proteome</keyword>
<proteinExistence type="predicted"/>
<evidence type="ECO:0000313" key="2">
    <source>
        <dbReference type="Proteomes" id="UP000070700"/>
    </source>
</evidence>